<name>A0A291B0R4_9VIRU</name>
<keyword evidence="2" id="KW-1185">Reference proteome</keyword>
<dbReference type="EMBL" id="MF599468">
    <property type="protein sequence ID" value="ATE87085.1"/>
    <property type="molecule type" value="Genomic_DNA"/>
</dbReference>
<protein>
    <submittedName>
        <fullName evidence="1">Uncharacterized protein</fullName>
    </submittedName>
</protein>
<evidence type="ECO:0000313" key="2">
    <source>
        <dbReference type="Proteomes" id="UP000297192"/>
    </source>
</evidence>
<dbReference type="KEGG" id="vg:65099848"/>
<accession>A0A291B0R4</accession>
<sequence length="162" mass="18044">MKYLIFTIVVILLILLGSQFVMSAKPSDIVKADEVKKIFAKTTAVLVKIDTLNTAAGSAAASPLKSVVEAIEDDLENFVPKATITEYIFVRQGSPEATKTNKDYVLNLIFHRAEYVAYNLKIILQTSKEQTEETDLKTAVEGDRAAFEAYIKFIQDTKSLFE</sequence>
<dbReference type="RefSeq" id="YP_010084828.1">
    <property type="nucleotide sequence ID" value="NC_055165.1"/>
</dbReference>
<gene>
    <name evidence="1" type="primary">76R</name>
</gene>
<organism evidence="1">
    <name type="scientific">Shrimp hemocyte iridescent virus</name>
    <dbReference type="NCBI Taxonomy" id="2039780"/>
    <lineage>
        <taxon>Viruses</taxon>
        <taxon>Varidnaviria</taxon>
        <taxon>Bamfordvirae</taxon>
        <taxon>Nucleocytoviricota</taxon>
        <taxon>Megaviricetes</taxon>
        <taxon>Pimascovirales</taxon>
        <taxon>Pimascovirales incertae sedis</taxon>
        <taxon>Iridoviridae</taxon>
        <taxon>Betairidovirinae</taxon>
        <taxon>Decapodiridovirus</taxon>
        <taxon>Decapodiridovirus litopenaeus1</taxon>
        <taxon>Decapod iridescent virus 1</taxon>
    </lineage>
</organism>
<proteinExistence type="predicted"/>
<reference evidence="1" key="1">
    <citation type="journal article" date="2017" name="Arch. Virol.">
        <title>Complete genome sequence of shrimp hemocyte iridescent virus (SHIV) isolated from white leg shrimp, Litopenaeus vannamei.</title>
        <authorList>
            <person name="Qiu L."/>
            <person name="Chen M.M."/>
            <person name="Wang R.Y."/>
            <person name="Wan X.Y."/>
            <person name="Li C."/>
            <person name="Zhang Q.L."/>
            <person name="Dong X."/>
            <person name="Yang B."/>
            <person name="Xiang J.H."/>
            <person name="Huang J."/>
        </authorList>
    </citation>
    <scope>NUCLEOTIDE SEQUENCE [LARGE SCALE GENOMIC DNA]</scope>
    <source>
        <strain evidence="1">20141215</strain>
    </source>
</reference>
<evidence type="ECO:0000313" key="1">
    <source>
        <dbReference type="EMBL" id="ATE87085.1"/>
    </source>
</evidence>
<dbReference type="GeneID" id="65099848"/>
<reference evidence="1" key="2">
    <citation type="journal article" date="2017" name="Sci. Rep.">
        <title>Characterization of a new member of Iridoviridae, Shrimp hemocyte iridescent virus (SHIV), found in white leg shrimp (Litopenaeus vannamei).</title>
        <authorList>
            <person name="Qiu L."/>
            <person name="Chen M.M."/>
            <person name="Wan X.Y."/>
            <person name="Li C."/>
            <person name="Zhang Q.L."/>
            <person name="Wang R.Y."/>
            <person name="Cheng D.Y."/>
            <person name="Dong X."/>
            <person name="Yang B."/>
            <person name="Wang X.H."/>
            <person name="Xiang J.H."/>
            <person name="Huang J."/>
        </authorList>
    </citation>
    <scope>NUCLEOTIDE SEQUENCE [LARGE SCALE GENOMIC DNA]</scope>
    <source>
        <strain evidence="1">20141215</strain>
    </source>
</reference>
<dbReference type="Proteomes" id="UP000297192">
    <property type="component" value="Segment"/>
</dbReference>